<dbReference type="GO" id="GO:0015280">
    <property type="term" value="F:ligand-gated sodium channel activity"/>
    <property type="evidence" value="ECO:0007669"/>
    <property type="project" value="TreeGrafter"/>
</dbReference>
<comment type="similarity">
    <text evidence="12">Belongs to the amiloride-sensitive sodium channel (TC 1.A.6) family.</text>
</comment>
<evidence type="ECO:0000256" key="7">
    <source>
        <dbReference type="ARBA" id="ARBA00023065"/>
    </source>
</evidence>
<keyword evidence="15" id="KW-1185">Reference proteome</keyword>
<accession>V4AND2</accession>
<dbReference type="Proteomes" id="UP000030746">
    <property type="component" value="Unassembled WGS sequence"/>
</dbReference>
<dbReference type="RefSeq" id="XP_009044224.1">
    <property type="nucleotide sequence ID" value="XM_009045976.1"/>
</dbReference>
<feature type="transmembrane region" description="Helical" evidence="13">
    <location>
        <begin position="70"/>
        <end position="91"/>
    </location>
</feature>
<keyword evidence="11 12" id="KW-0407">Ion channel</keyword>
<dbReference type="Pfam" id="PF00858">
    <property type="entry name" value="ASC"/>
    <property type="match status" value="1"/>
</dbReference>
<dbReference type="Gene3D" id="1.10.287.770">
    <property type="entry name" value="YojJ-like"/>
    <property type="match status" value="1"/>
</dbReference>
<dbReference type="GeneID" id="20235704"/>
<reference evidence="14 15" key="1">
    <citation type="journal article" date="2013" name="Nature">
        <title>Insights into bilaterian evolution from three spiralian genomes.</title>
        <authorList>
            <person name="Simakov O."/>
            <person name="Marletaz F."/>
            <person name="Cho S.J."/>
            <person name="Edsinger-Gonzales E."/>
            <person name="Havlak P."/>
            <person name="Hellsten U."/>
            <person name="Kuo D.H."/>
            <person name="Larsson T."/>
            <person name="Lv J."/>
            <person name="Arendt D."/>
            <person name="Savage R."/>
            <person name="Osoegawa K."/>
            <person name="de Jong P."/>
            <person name="Grimwood J."/>
            <person name="Chapman J.A."/>
            <person name="Shapiro H."/>
            <person name="Aerts A."/>
            <person name="Otillar R.P."/>
            <person name="Terry A.Y."/>
            <person name="Boore J.L."/>
            <person name="Grigoriev I.V."/>
            <person name="Lindberg D.R."/>
            <person name="Seaver E.C."/>
            <person name="Weisblat D.A."/>
            <person name="Putnam N.H."/>
            <person name="Rokhsar D.S."/>
        </authorList>
    </citation>
    <scope>NUCLEOTIDE SEQUENCE [LARGE SCALE GENOMIC DNA]</scope>
</reference>
<keyword evidence="6" id="KW-0915">Sodium</keyword>
<evidence type="ECO:0000256" key="10">
    <source>
        <dbReference type="ARBA" id="ARBA00023201"/>
    </source>
</evidence>
<evidence type="ECO:0000256" key="9">
    <source>
        <dbReference type="ARBA" id="ARBA00023180"/>
    </source>
</evidence>
<dbReference type="GO" id="GO:0005886">
    <property type="term" value="C:plasma membrane"/>
    <property type="evidence" value="ECO:0007669"/>
    <property type="project" value="TreeGrafter"/>
</dbReference>
<evidence type="ECO:0000256" key="6">
    <source>
        <dbReference type="ARBA" id="ARBA00023053"/>
    </source>
</evidence>
<dbReference type="InterPro" id="IPR020903">
    <property type="entry name" value="ENaC_CS"/>
</dbReference>
<keyword evidence="5 13" id="KW-1133">Transmembrane helix</keyword>
<evidence type="ECO:0000313" key="14">
    <source>
        <dbReference type="EMBL" id="ESP05679.1"/>
    </source>
</evidence>
<dbReference type="KEGG" id="lgi:LOTGIDRAFT_152546"/>
<keyword evidence="7 12" id="KW-0406">Ion transport</keyword>
<dbReference type="PROSITE" id="PS01206">
    <property type="entry name" value="ASC"/>
    <property type="match status" value="1"/>
</dbReference>
<evidence type="ECO:0000256" key="8">
    <source>
        <dbReference type="ARBA" id="ARBA00023136"/>
    </source>
</evidence>
<dbReference type="EMBL" id="KB199650">
    <property type="protein sequence ID" value="ESP05679.1"/>
    <property type="molecule type" value="Genomic_DNA"/>
</dbReference>
<dbReference type="AlphaFoldDB" id="V4AND2"/>
<keyword evidence="8 13" id="KW-0472">Membrane</keyword>
<evidence type="ECO:0000256" key="2">
    <source>
        <dbReference type="ARBA" id="ARBA00022448"/>
    </source>
</evidence>
<keyword evidence="2 12" id="KW-0813">Transport</keyword>
<dbReference type="PRINTS" id="PR01078">
    <property type="entry name" value="AMINACHANNEL"/>
</dbReference>
<dbReference type="OrthoDB" id="6021021at2759"/>
<dbReference type="PANTHER" id="PTHR11690:SF248">
    <property type="entry name" value="PICKPOCKET 17, ISOFORM A"/>
    <property type="match status" value="1"/>
</dbReference>
<evidence type="ECO:0000256" key="1">
    <source>
        <dbReference type="ARBA" id="ARBA00004141"/>
    </source>
</evidence>
<dbReference type="CTD" id="20235704"/>
<feature type="transmembrane region" description="Helical" evidence="13">
    <location>
        <begin position="504"/>
        <end position="526"/>
    </location>
</feature>
<dbReference type="FunFam" id="1.10.287.770:FF:000001">
    <property type="entry name" value="Acid-sensing ion channel subunit 1"/>
    <property type="match status" value="1"/>
</dbReference>
<protein>
    <submittedName>
        <fullName evidence="14">Uncharacterized protein</fullName>
    </submittedName>
</protein>
<dbReference type="InterPro" id="IPR001873">
    <property type="entry name" value="ENaC"/>
</dbReference>
<dbReference type="Gene3D" id="2.60.470.10">
    <property type="entry name" value="Acid-sensing ion channels like domains"/>
    <property type="match status" value="1"/>
</dbReference>
<keyword evidence="3 12" id="KW-0894">Sodium channel</keyword>
<gene>
    <name evidence="14" type="ORF">LOTGIDRAFT_152546</name>
</gene>
<evidence type="ECO:0000256" key="5">
    <source>
        <dbReference type="ARBA" id="ARBA00022989"/>
    </source>
</evidence>
<dbReference type="PANTHER" id="PTHR11690">
    <property type="entry name" value="AMILORIDE-SENSITIVE SODIUM CHANNEL-RELATED"/>
    <property type="match status" value="1"/>
</dbReference>
<evidence type="ECO:0000256" key="11">
    <source>
        <dbReference type="ARBA" id="ARBA00023303"/>
    </source>
</evidence>
<comment type="subcellular location">
    <subcellularLocation>
        <location evidence="1">Membrane</location>
        <topology evidence="1">Multi-pass membrane protein</topology>
    </subcellularLocation>
</comment>
<evidence type="ECO:0000313" key="15">
    <source>
        <dbReference type="Proteomes" id="UP000030746"/>
    </source>
</evidence>
<sequence>MSESGYHWKDDIANGFNKPSKHKPLAEAEVTKDDDKVQWSYSKVGARFAERTTMHGIPYVLVSKKNSAKVAWIIIFLAGVAVMIFHLFFLFETYLAFPKQTTVKLGFDNLDFPALTICNVNPILKSHLKWTSEDLRELAWELDPDYILNTYYSQEESEGEGTEKRKRSVNSFDELLSRHRRYMDKVKVNVSKTREEAEQSYEESFDGDEWESIGEVDAVVKARREFYQLYNKEDSNFTMSTNPVYGKCWTLDNRIFKSRKSGPDQGLELILFLQNHEYLEGLGNGYGAKVLVHDKDVMPDPYDEGYSVLPESATSIGIVLSRISRLGSPHGSCQEIQAFKRLYGVRYTRTTCQRFCEATAVMDVCKCLDSFKEEVNLRIAKIRSDKLEVCSSDKELSCYFDLLREFQKGNRRCQCDDPCEENKYEKSISQRQWPTTSYSKLLLAYLCDIHGKEACSNYYTKTERQLAQNFLQLNVYYEDLNYQNITEAPDYEFAQFISDVGGTLGLWIGLSVLSIIEIGQFLIELFHYMCCRSKK</sequence>
<keyword evidence="4 12" id="KW-0812">Transmembrane</keyword>
<name>V4AND2_LOTGI</name>
<keyword evidence="9" id="KW-0325">Glycoprotein</keyword>
<keyword evidence="10 12" id="KW-0739">Sodium transport</keyword>
<organism evidence="14 15">
    <name type="scientific">Lottia gigantea</name>
    <name type="common">Giant owl limpet</name>
    <dbReference type="NCBI Taxonomy" id="225164"/>
    <lineage>
        <taxon>Eukaryota</taxon>
        <taxon>Metazoa</taxon>
        <taxon>Spiralia</taxon>
        <taxon>Lophotrochozoa</taxon>
        <taxon>Mollusca</taxon>
        <taxon>Gastropoda</taxon>
        <taxon>Patellogastropoda</taxon>
        <taxon>Lottioidea</taxon>
        <taxon>Lottiidae</taxon>
        <taxon>Lottia</taxon>
    </lineage>
</organism>
<evidence type="ECO:0000256" key="4">
    <source>
        <dbReference type="ARBA" id="ARBA00022692"/>
    </source>
</evidence>
<dbReference type="HOGENOM" id="CLU_020415_3_1_1"/>
<evidence type="ECO:0000256" key="13">
    <source>
        <dbReference type="SAM" id="Phobius"/>
    </source>
</evidence>
<dbReference type="OMA" id="QILVWDF"/>
<proteinExistence type="inferred from homology"/>
<evidence type="ECO:0000256" key="3">
    <source>
        <dbReference type="ARBA" id="ARBA00022461"/>
    </source>
</evidence>
<evidence type="ECO:0000256" key="12">
    <source>
        <dbReference type="RuleBase" id="RU000679"/>
    </source>
</evidence>